<keyword evidence="2" id="KW-1185">Reference proteome</keyword>
<gene>
    <name evidence="1" type="ORF">Gogos_018001</name>
</gene>
<name>A0A7J9BCR4_GOSGO</name>
<organism evidence="1 2">
    <name type="scientific">Gossypium gossypioides</name>
    <name type="common">Mexican cotton</name>
    <name type="synonym">Selera gossypioides</name>
    <dbReference type="NCBI Taxonomy" id="34282"/>
    <lineage>
        <taxon>Eukaryota</taxon>
        <taxon>Viridiplantae</taxon>
        <taxon>Streptophyta</taxon>
        <taxon>Embryophyta</taxon>
        <taxon>Tracheophyta</taxon>
        <taxon>Spermatophyta</taxon>
        <taxon>Magnoliopsida</taxon>
        <taxon>eudicotyledons</taxon>
        <taxon>Gunneridae</taxon>
        <taxon>Pentapetalae</taxon>
        <taxon>rosids</taxon>
        <taxon>malvids</taxon>
        <taxon>Malvales</taxon>
        <taxon>Malvaceae</taxon>
        <taxon>Malvoideae</taxon>
        <taxon>Gossypium</taxon>
    </lineage>
</organism>
<accession>A0A7J9BCR4</accession>
<evidence type="ECO:0000313" key="1">
    <source>
        <dbReference type="EMBL" id="MBA0734048.1"/>
    </source>
</evidence>
<dbReference type="Proteomes" id="UP000593579">
    <property type="component" value="Unassembled WGS sequence"/>
</dbReference>
<sequence>MGLTYFIIFFCFYFLQMDASQ</sequence>
<feature type="non-terminal residue" evidence="1">
    <location>
        <position position="21"/>
    </location>
</feature>
<comment type="caution">
    <text evidence="1">The sequence shown here is derived from an EMBL/GenBank/DDBJ whole genome shotgun (WGS) entry which is preliminary data.</text>
</comment>
<dbReference type="EMBL" id="JABEZY010000002">
    <property type="protein sequence ID" value="MBA0734048.1"/>
    <property type="molecule type" value="Genomic_DNA"/>
</dbReference>
<evidence type="ECO:0000313" key="2">
    <source>
        <dbReference type="Proteomes" id="UP000593579"/>
    </source>
</evidence>
<protein>
    <submittedName>
        <fullName evidence="1">Uncharacterized protein</fullName>
    </submittedName>
</protein>
<proteinExistence type="predicted"/>
<dbReference type="AlphaFoldDB" id="A0A7J9BCR4"/>
<reference evidence="1 2" key="1">
    <citation type="journal article" date="2019" name="Genome Biol. Evol.">
        <title>Insights into the evolution of the New World diploid cottons (Gossypium, subgenus Houzingenia) based on genome sequencing.</title>
        <authorList>
            <person name="Grover C.E."/>
            <person name="Arick M.A. 2nd"/>
            <person name="Thrash A."/>
            <person name="Conover J.L."/>
            <person name="Sanders W.S."/>
            <person name="Peterson D.G."/>
            <person name="Frelichowski J.E."/>
            <person name="Scheffler J.A."/>
            <person name="Scheffler B.E."/>
            <person name="Wendel J.F."/>
        </authorList>
    </citation>
    <scope>NUCLEOTIDE SEQUENCE [LARGE SCALE GENOMIC DNA]</scope>
    <source>
        <strain evidence="1">5</strain>
        <tissue evidence="1">Leaf</tissue>
    </source>
</reference>